<proteinExistence type="predicted"/>
<feature type="compositionally biased region" description="Basic residues" evidence="1">
    <location>
        <begin position="957"/>
        <end position="969"/>
    </location>
</feature>
<protein>
    <submittedName>
        <fullName evidence="2">Uncharacterized protein</fullName>
    </submittedName>
</protein>
<dbReference type="Proteomes" id="UP000825434">
    <property type="component" value="Chromosome 2"/>
</dbReference>
<feature type="region of interest" description="Disordered" evidence="1">
    <location>
        <begin position="807"/>
        <end position="867"/>
    </location>
</feature>
<feature type="region of interest" description="Disordered" evidence="1">
    <location>
        <begin position="884"/>
        <end position="970"/>
    </location>
</feature>
<feature type="compositionally biased region" description="Polar residues" evidence="1">
    <location>
        <begin position="168"/>
        <end position="195"/>
    </location>
</feature>
<feature type="compositionally biased region" description="Polar residues" evidence="1">
    <location>
        <begin position="729"/>
        <end position="747"/>
    </location>
</feature>
<evidence type="ECO:0000256" key="1">
    <source>
        <dbReference type="SAM" id="MobiDB-lite"/>
    </source>
</evidence>
<feature type="compositionally biased region" description="Basic residues" evidence="1">
    <location>
        <begin position="280"/>
        <end position="296"/>
    </location>
</feature>
<evidence type="ECO:0000313" key="2">
    <source>
        <dbReference type="EMBL" id="QWU87583.1"/>
    </source>
</evidence>
<feature type="compositionally biased region" description="Pro residues" evidence="1">
    <location>
        <begin position="410"/>
        <end position="419"/>
    </location>
</feature>
<feature type="region of interest" description="Disordered" evidence="1">
    <location>
        <begin position="388"/>
        <end position="429"/>
    </location>
</feature>
<name>A0ABX8I8M7_9ASCO</name>
<feature type="compositionally biased region" description="Low complexity" evidence="1">
    <location>
        <begin position="840"/>
        <end position="867"/>
    </location>
</feature>
<feature type="compositionally biased region" description="Basic and acidic residues" evidence="1">
    <location>
        <begin position="265"/>
        <end position="279"/>
    </location>
</feature>
<accession>A0ABX8I8M7</accession>
<feature type="region of interest" description="Disordered" evidence="1">
    <location>
        <begin position="254"/>
        <end position="343"/>
    </location>
</feature>
<feature type="compositionally biased region" description="Low complexity" evidence="1">
    <location>
        <begin position="930"/>
        <end position="941"/>
    </location>
</feature>
<feature type="compositionally biased region" description="Polar residues" evidence="1">
    <location>
        <begin position="315"/>
        <end position="326"/>
    </location>
</feature>
<feature type="compositionally biased region" description="Basic residues" evidence="1">
    <location>
        <begin position="823"/>
        <end position="839"/>
    </location>
</feature>
<reference evidence="2 3" key="1">
    <citation type="submission" date="2021-06" db="EMBL/GenBank/DDBJ databases">
        <title>Candida outbreak in Lebanon.</title>
        <authorList>
            <person name="Finianos M."/>
        </authorList>
    </citation>
    <scope>NUCLEOTIDE SEQUENCE [LARGE SCALE GENOMIC DNA]</scope>
    <source>
        <strain evidence="2">CA3LBN</strain>
    </source>
</reference>
<feature type="compositionally biased region" description="Basic and acidic residues" evidence="1">
    <location>
        <begin position="202"/>
        <end position="222"/>
    </location>
</feature>
<feature type="compositionally biased region" description="Basic residues" evidence="1">
    <location>
        <begin position="223"/>
        <end position="241"/>
    </location>
</feature>
<evidence type="ECO:0000313" key="3">
    <source>
        <dbReference type="Proteomes" id="UP000825434"/>
    </source>
</evidence>
<organism evidence="2 3">
    <name type="scientific">Candidozyma haemuli</name>
    <dbReference type="NCBI Taxonomy" id="45357"/>
    <lineage>
        <taxon>Eukaryota</taxon>
        <taxon>Fungi</taxon>
        <taxon>Dikarya</taxon>
        <taxon>Ascomycota</taxon>
        <taxon>Saccharomycotina</taxon>
        <taxon>Pichiomycetes</taxon>
        <taxon>Metschnikowiaceae</taxon>
        <taxon>Candidozyma</taxon>
    </lineage>
</organism>
<gene>
    <name evidence="2" type="ORF">CA3LBN_001848</name>
</gene>
<feature type="compositionally biased region" description="Acidic residues" evidence="1">
    <location>
        <begin position="905"/>
        <end position="916"/>
    </location>
</feature>
<feature type="region of interest" description="Disordered" evidence="1">
    <location>
        <begin position="162"/>
        <end position="242"/>
    </location>
</feature>
<feature type="region of interest" description="Disordered" evidence="1">
    <location>
        <begin position="729"/>
        <end position="755"/>
    </location>
</feature>
<feature type="compositionally biased region" description="Low complexity" evidence="1">
    <location>
        <begin position="398"/>
        <end position="408"/>
    </location>
</feature>
<keyword evidence="3" id="KW-1185">Reference proteome</keyword>
<sequence>MFVKSIYIQQPVKGTQALFSLSYPSQSSTTRKPNSIEDFPTRISHINHTKEMSSPYSFYWHLEGCYIEQDALQSVWLTTGELVTADFRKIPISWGPGEFEFFVTQHYYGHEYWSSRVIAQSIYQHKLLSNLENNMKWRAFVENRKASKLANGISILETSAYQKDVSDGQESSQKSSPTTDETSPDGSPTQKSLKQVSFYPSLHDKPDEAVHKKQKYKSDCKKRGSKNAPRRSLRLKNKAKAAKLAAQMFSTITKASKKKSFPKKSSTDRGSLKESDAHIREKKLKDKKRKRSKRKRTTNENPLPSNEVKEKPSNEGDSTNTTPAQQVSKPVEPTKEKKKSKQKFLSNEGDSYYISDFFNFQLILEDFVPLNPGQISYLESYLTQKNEPCPEVKESPEPEVSPVQVEEPNSPEPVNPVQPEPEVTTPAFSPKSVTNNIQVATLLPLDFPVFKTWSSLSQTEKTYFPGDFHYFRKSLKEEEISFLPKEFYFWQDALSEKSEESFTIEDFFEFQLIIDELLPLDPSKKRTTKTKKVFLVDDGHLFVTDLFSFQLIADGLESLDGELSDYDFCLHEEQFELYSEEPVKTQEVYFPEDFCKFFQLWTSSPKYNEDFLPNDFYFWKDATNDEDTRSFLPRDFFHWQSIFNEKSNECFLPQDFCFLQNIIDSVEPVLPEVHLSAPEIDETSPNAPNIPSERSDSEYFPKGFVPWKSRVEKVTSYVGVIFKLPNHNPTETFATKPTGNPQNSQPDESYESDSTEQSSLFEMVRYWDADLSDSDFEVRLEKTPPHAEHQVRYSICSYYSSRNTSRNTLTPMKSAIFSEQKRPSKPRGLRRSLSSKKAKSQSPFSPSTAPSNSPAPTTPASAPKTLPWNVDDMVSSYVTSGQLPQLLSPTLPPQFAKPDFMGSYENDENDPSDNDEEPSRSSNGSDIDNLPISLLSPTLPTMFEPKAENTPEVQGKSPKKASPKGRVRFINKLSDPKKPRFLVRMSLPSAALRNLHPKPLKGLGIIEAGSKPSSPGQKKEPVLFWQKQAKSASAHADRVRSKDPLFSVVIQFDWMLCLAIASDYEEKATSSSAERIWGVYVEGIPPFVSRIEKYIKTHNVQDKKKAYLTFLVGVLTNLKALAIKRITKSLRKAAETSDSRNKTVEIQTQIIDHHQTISDTLAEAQSFFTLCPSPSTVFPKSWHNRATPVQKANTDLPLHPASDKYYAPLGCYSDLRDACGYLYCCLREFMEVYGSEVNEGNKYTFQSGKKYS</sequence>
<dbReference type="EMBL" id="CP076662">
    <property type="protein sequence ID" value="QWU87583.1"/>
    <property type="molecule type" value="Genomic_DNA"/>
</dbReference>